<proteinExistence type="predicted"/>
<gene>
    <name evidence="2" type="ORF">JCM19240_5401</name>
</gene>
<keyword evidence="1" id="KW-0732">Signal</keyword>
<evidence type="ECO:0000313" key="3">
    <source>
        <dbReference type="Proteomes" id="UP000029224"/>
    </source>
</evidence>
<comment type="caution">
    <text evidence="2">The sequence shown here is derived from an EMBL/GenBank/DDBJ whole genome shotgun (WGS) entry which is preliminary data.</text>
</comment>
<accession>A0A090SW26</accession>
<reference evidence="2 3" key="2">
    <citation type="submission" date="2014-09" db="EMBL/GenBank/DDBJ databases">
        <authorList>
            <consortium name="NBRP consortium"/>
            <person name="Sawabe T."/>
            <person name="Meirelles P."/>
            <person name="Nakanishi M."/>
            <person name="Sayaka M."/>
            <person name="Hattori M."/>
            <person name="Ohkuma M."/>
        </authorList>
    </citation>
    <scope>NUCLEOTIDE SEQUENCE [LARGE SCALE GENOMIC DNA]</scope>
    <source>
        <strain evidence="2 3">JCM 19240</strain>
    </source>
</reference>
<evidence type="ECO:0008006" key="4">
    <source>
        <dbReference type="Google" id="ProtNLM"/>
    </source>
</evidence>
<organism evidence="2 3">
    <name type="scientific">Vibrio maritimus</name>
    <dbReference type="NCBI Taxonomy" id="990268"/>
    <lineage>
        <taxon>Bacteria</taxon>
        <taxon>Pseudomonadati</taxon>
        <taxon>Pseudomonadota</taxon>
        <taxon>Gammaproteobacteria</taxon>
        <taxon>Vibrionales</taxon>
        <taxon>Vibrionaceae</taxon>
        <taxon>Vibrio</taxon>
    </lineage>
</organism>
<dbReference type="OrthoDB" id="9825875at2"/>
<sequence>MKKIVLATAIAAISGSVLASSNGVRFERQIKHVNGITIDKELAHISMKGEHAGERGEFTIVSNHPSGHERVMFDMKESSAIQPGDVTYTVDGSFSVRNQEQRDISAGKHHIGAHMHHKTYADFKAGDKIESIVTITLLAPTS</sequence>
<dbReference type="EMBL" id="BBMT01000001">
    <property type="protein sequence ID" value="GAL31970.1"/>
    <property type="molecule type" value="Genomic_DNA"/>
</dbReference>
<feature type="chain" id="PRO_5001864742" description="DUF5666 domain-containing protein" evidence="1">
    <location>
        <begin position="20"/>
        <end position="142"/>
    </location>
</feature>
<protein>
    <recommendedName>
        <fullName evidence="4">DUF5666 domain-containing protein</fullName>
    </recommendedName>
</protein>
<feature type="signal peptide" evidence="1">
    <location>
        <begin position="1"/>
        <end position="19"/>
    </location>
</feature>
<dbReference type="Proteomes" id="UP000029224">
    <property type="component" value="Unassembled WGS sequence"/>
</dbReference>
<evidence type="ECO:0000256" key="1">
    <source>
        <dbReference type="SAM" id="SignalP"/>
    </source>
</evidence>
<name>A0A090SW26_9VIBR</name>
<keyword evidence="3" id="KW-1185">Reference proteome</keyword>
<dbReference type="AlphaFoldDB" id="A0A090SW26"/>
<reference evidence="2 3" key="1">
    <citation type="submission" date="2014-09" db="EMBL/GenBank/DDBJ databases">
        <title>Vibrio maritimus JCM 19240. (C210) whole genome shotgun sequence.</title>
        <authorList>
            <person name="Sawabe T."/>
            <person name="Meirelles P."/>
            <person name="Nakanishi M."/>
            <person name="Sayaka M."/>
            <person name="Hattori M."/>
            <person name="Ohkuma M."/>
        </authorList>
    </citation>
    <scope>NUCLEOTIDE SEQUENCE [LARGE SCALE GENOMIC DNA]</scope>
    <source>
        <strain evidence="2 3">JCM 19240</strain>
    </source>
</reference>
<evidence type="ECO:0000313" key="2">
    <source>
        <dbReference type="EMBL" id="GAL31970.1"/>
    </source>
</evidence>